<protein>
    <recommendedName>
        <fullName evidence="4">Lipoprotein</fullName>
    </recommendedName>
</protein>
<name>A0A8J3FIX6_9ACTN</name>
<dbReference type="Proteomes" id="UP000662200">
    <property type="component" value="Unassembled WGS sequence"/>
</dbReference>
<proteinExistence type="predicted"/>
<dbReference type="AlphaFoldDB" id="A0A8J3FIX6"/>
<gene>
    <name evidence="2" type="ORF">GCM10010124_30220</name>
</gene>
<reference evidence="2" key="1">
    <citation type="journal article" date="2014" name="Int. J. Syst. Evol. Microbiol.">
        <title>Complete genome sequence of Corynebacterium casei LMG S-19264T (=DSM 44701T), isolated from a smear-ripened cheese.</title>
        <authorList>
            <consortium name="US DOE Joint Genome Institute (JGI-PGF)"/>
            <person name="Walter F."/>
            <person name="Albersmeier A."/>
            <person name="Kalinowski J."/>
            <person name="Ruckert C."/>
        </authorList>
    </citation>
    <scope>NUCLEOTIDE SEQUENCE</scope>
    <source>
        <strain evidence="2">JCM 3091</strain>
    </source>
</reference>
<keyword evidence="1" id="KW-0732">Signal</keyword>
<evidence type="ECO:0000313" key="3">
    <source>
        <dbReference type="Proteomes" id="UP000662200"/>
    </source>
</evidence>
<evidence type="ECO:0000313" key="2">
    <source>
        <dbReference type="EMBL" id="GGK35498.1"/>
    </source>
</evidence>
<dbReference type="RefSeq" id="WP_189114968.1">
    <property type="nucleotide sequence ID" value="NZ_BMQC01000010.1"/>
</dbReference>
<dbReference type="InterPro" id="IPR044058">
    <property type="entry name" value="Lipoprotein_23"/>
</dbReference>
<feature type="chain" id="PRO_5038668222" description="Lipoprotein" evidence="1">
    <location>
        <begin position="22"/>
        <end position="227"/>
    </location>
</feature>
<sequence length="227" mass="22938">MAQVRSVAAAAVLATAAAVLAGCTGGERATMSPAASAGAAASATSAAAPSPGRPWFDEVKAAAAGTKVGGAGGGCPMPVAFTGPKGWKVKPFRPGGVLDELAKQGGFTLVCELDAKPAQVLGLMKVMLADQAGGDLRAAVDAYLKPGPDTKVRSRVDREVTVAGVPALEVAYENYSALLETTTRARLLAVGNRGRMSLLWIGGLDEQEHKGLLGGLVLARTTMVVSP</sequence>
<dbReference type="Pfam" id="PF18966">
    <property type="entry name" value="Lipoprotein_23"/>
    <property type="match status" value="1"/>
</dbReference>
<dbReference type="EMBL" id="BMQC01000010">
    <property type="protein sequence ID" value="GGK35498.1"/>
    <property type="molecule type" value="Genomic_DNA"/>
</dbReference>
<reference evidence="2" key="2">
    <citation type="submission" date="2020-09" db="EMBL/GenBank/DDBJ databases">
        <authorList>
            <person name="Sun Q."/>
            <person name="Ohkuma M."/>
        </authorList>
    </citation>
    <scope>NUCLEOTIDE SEQUENCE</scope>
    <source>
        <strain evidence="2">JCM 3091</strain>
    </source>
</reference>
<comment type="caution">
    <text evidence="2">The sequence shown here is derived from an EMBL/GenBank/DDBJ whole genome shotgun (WGS) entry which is preliminary data.</text>
</comment>
<evidence type="ECO:0000256" key="1">
    <source>
        <dbReference type="SAM" id="SignalP"/>
    </source>
</evidence>
<feature type="signal peptide" evidence="1">
    <location>
        <begin position="1"/>
        <end position="21"/>
    </location>
</feature>
<dbReference type="PROSITE" id="PS51257">
    <property type="entry name" value="PROKAR_LIPOPROTEIN"/>
    <property type="match status" value="1"/>
</dbReference>
<keyword evidence="3" id="KW-1185">Reference proteome</keyword>
<accession>A0A8J3FIX6</accession>
<evidence type="ECO:0008006" key="4">
    <source>
        <dbReference type="Google" id="ProtNLM"/>
    </source>
</evidence>
<organism evidence="2 3">
    <name type="scientific">Pilimelia terevasa</name>
    <dbReference type="NCBI Taxonomy" id="53372"/>
    <lineage>
        <taxon>Bacteria</taxon>
        <taxon>Bacillati</taxon>
        <taxon>Actinomycetota</taxon>
        <taxon>Actinomycetes</taxon>
        <taxon>Micromonosporales</taxon>
        <taxon>Micromonosporaceae</taxon>
        <taxon>Pilimelia</taxon>
    </lineage>
</organism>